<keyword evidence="8" id="KW-0675">Receptor</keyword>
<dbReference type="GO" id="GO:0045944">
    <property type="term" value="P:positive regulation of transcription by RNA polymerase II"/>
    <property type="evidence" value="ECO:0007669"/>
    <property type="project" value="TreeGrafter"/>
</dbReference>
<evidence type="ECO:0000259" key="11">
    <source>
        <dbReference type="PROSITE" id="PS51030"/>
    </source>
</evidence>
<evidence type="ECO:0000256" key="9">
    <source>
        <dbReference type="ARBA" id="ARBA00023242"/>
    </source>
</evidence>
<name>A0A914Z4I7_9BILA</name>
<dbReference type="PROSITE" id="PS51030">
    <property type="entry name" value="NUCLEAR_REC_DBD_2"/>
    <property type="match status" value="1"/>
</dbReference>
<keyword evidence="4" id="KW-0862">Zinc</keyword>
<evidence type="ECO:0000256" key="4">
    <source>
        <dbReference type="ARBA" id="ARBA00022833"/>
    </source>
</evidence>
<protein>
    <submittedName>
        <fullName evidence="13">Nuclear receptor domain-containing protein</fullName>
    </submittedName>
</protein>
<evidence type="ECO:0000256" key="7">
    <source>
        <dbReference type="ARBA" id="ARBA00023163"/>
    </source>
</evidence>
<evidence type="ECO:0000256" key="10">
    <source>
        <dbReference type="SAM" id="MobiDB-lite"/>
    </source>
</evidence>
<feature type="region of interest" description="Disordered" evidence="10">
    <location>
        <begin position="1"/>
        <end position="24"/>
    </location>
</feature>
<keyword evidence="3" id="KW-0863">Zinc-finger</keyword>
<keyword evidence="7" id="KW-0804">Transcription</keyword>
<proteinExistence type="inferred from homology"/>
<dbReference type="GO" id="GO:0030154">
    <property type="term" value="P:cell differentiation"/>
    <property type="evidence" value="ECO:0007669"/>
    <property type="project" value="TreeGrafter"/>
</dbReference>
<organism evidence="12 13">
    <name type="scientific">Panagrolaimus superbus</name>
    <dbReference type="NCBI Taxonomy" id="310955"/>
    <lineage>
        <taxon>Eukaryota</taxon>
        <taxon>Metazoa</taxon>
        <taxon>Ecdysozoa</taxon>
        <taxon>Nematoda</taxon>
        <taxon>Chromadorea</taxon>
        <taxon>Rhabditida</taxon>
        <taxon>Tylenchina</taxon>
        <taxon>Panagrolaimomorpha</taxon>
        <taxon>Panagrolaimoidea</taxon>
        <taxon>Panagrolaimidae</taxon>
        <taxon>Panagrolaimus</taxon>
    </lineage>
</organism>
<evidence type="ECO:0000256" key="3">
    <source>
        <dbReference type="ARBA" id="ARBA00022771"/>
    </source>
</evidence>
<evidence type="ECO:0000256" key="1">
    <source>
        <dbReference type="ARBA" id="ARBA00005993"/>
    </source>
</evidence>
<evidence type="ECO:0000313" key="12">
    <source>
        <dbReference type="Proteomes" id="UP000887577"/>
    </source>
</evidence>
<dbReference type="PRINTS" id="PR00047">
    <property type="entry name" value="STROIDFINGER"/>
</dbReference>
<dbReference type="InterPro" id="IPR050234">
    <property type="entry name" value="Nuclear_hormone_rcpt_NR1"/>
</dbReference>
<dbReference type="WBParaSite" id="PSU_v2.g6905.t1">
    <property type="protein sequence ID" value="PSU_v2.g6905.t1"/>
    <property type="gene ID" value="PSU_v2.g6905"/>
</dbReference>
<reference evidence="13" key="1">
    <citation type="submission" date="2022-11" db="UniProtKB">
        <authorList>
            <consortium name="WormBaseParasite"/>
        </authorList>
    </citation>
    <scope>IDENTIFICATION</scope>
</reference>
<keyword evidence="2" id="KW-0479">Metal-binding</keyword>
<dbReference type="PANTHER" id="PTHR24082:SF283">
    <property type="entry name" value="NUCLEAR HORMONE RECEPTOR HR96"/>
    <property type="match status" value="1"/>
</dbReference>
<dbReference type="AlphaFoldDB" id="A0A914Z4I7"/>
<dbReference type="Gene3D" id="3.30.50.10">
    <property type="entry name" value="Erythroid Transcription Factor GATA-1, subunit A"/>
    <property type="match status" value="1"/>
</dbReference>
<feature type="compositionally biased region" description="Polar residues" evidence="10">
    <location>
        <begin position="1"/>
        <end position="15"/>
    </location>
</feature>
<dbReference type="GO" id="GO:0000978">
    <property type="term" value="F:RNA polymerase II cis-regulatory region sequence-specific DNA binding"/>
    <property type="evidence" value="ECO:0007669"/>
    <property type="project" value="TreeGrafter"/>
</dbReference>
<dbReference type="GO" id="GO:0004879">
    <property type="term" value="F:nuclear receptor activity"/>
    <property type="evidence" value="ECO:0007669"/>
    <property type="project" value="TreeGrafter"/>
</dbReference>
<dbReference type="Proteomes" id="UP000887577">
    <property type="component" value="Unplaced"/>
</dbReference>
<sequence length="170" mass="19561">MNEEPQNVNSINSPNARLAINTKDENEKTLSTEKICKICGDRAVGYNFGIITCESCKAFFRRNACKENEIKCPFSNACEINKVSRRFCQSCRLQKCLKMGMKKEWLTNEKPQRLRSPSSHKHKLNHDSYETLTLDEIEKCGAISSSDEVRVPKHMFEKLIKTAQQMQPIE</sequence>
<evidence type="ECO:0000256" key="6">
    <source>
        <dbReference type="ARBA" id="ARBA00023125"/>
    </source>
</evidence>
<evidence type="ECO:0000256" key="2">
    <source>
        <dbReference type="ARBA" id="ARBA00022723"/>
    </source>
</evidence>
<keyword evidence="5" id="KW-0805">Transcription regulation</keyword>
<dbReference type="InterPro" id="IPR001628">
    <property type="entry name" value="Znf_hrmn_rcpt"/>
</dbReference>
<dbReference type="GO" id="GO:0008270">
    <property type="term" value="F:zinc ion binding"/>
    <property type="evidence" value="ECO:0007669"/>
    <property type="project" value="UniProtKB-KW"/>
</dbReference>
<evidence type="ECO:0000256" key="5">
    <source>
        <dbReference type="ARBA" id="ARBA00023015"/>
    </source>
</evidence>
<evidence type="ECO:0000313" key="13">
    <source>
        <dbReference type="WBParaSite" id="PSU_v2.g6905.t1"/>
    </source>
</evidence>
<dbReference type="InterPro" id="IPR013088">
    <property type="entry name" value="Znf_NHR/GATA"/>
</dbReference>
<keyword evidence="12" id="KW-1185">Reference proteome</keyword>
<evidence type="ECO:0000256" key="8">
    <source>
        <dbReference type="ARBA" id="ARBA00023170"/>
    </source>
</evidence>
<dbReference type="PROSITE" id="PS00031">
    <property type="entry name" value="NUCLEAR_REC_DBD_1"/>
    <property type="match status" value="1"/>
</dbReference>
<comment type="similarity">
    <text evidence="1">Belongs to the nuclear hormone receptor family.</text>
</comment>
<keyword evidence="6" id="KW-0238">DNA-binding</keyword>
<dbReference type="GO" id="GO:0000122">
    <property type="term" value="P:negative regulation of transcription by RNA polymerase II"/>
    <property type="evidence" value="ECO:0007669"/>
    <property type="project" value="TreeGrafter"/>
</dbReference>
<dbReference type="SMART" id="SM00399">
    <property type="entry name" value="ZnF_C4"/>
    <property type="match status" value="1"/>
</dbReference>
<dbReference type="PANTHER" id="PTHR24082">
    <property type="entry name" value="NUCLEAR HORMONE RECEPTOR"/>
    <property type="match status" value="1"/>
</dbReference>
<feature type="domain" description="Nuclear receptor" evidence="11">
    <location>
        <begin position="33"/>
        <end position="108"/>
    </location>
</feature>
<dbReference type="SUPFAM" id="SSF57716">
    <property type="entry name" value="Glucocorticoid receptor-like (DNA-binding domain)"/>
    <property type="match status" value="1"/>
</dbReference>
<keyword evidence="9" id="KW-0539">Nucleus</keyword>
<accession>A0A914Z4I7</accession>
<dbReference type="Pfam" id="PF00105">
    <property type="entry name" value="zf-C4"/>
    <property type="match status" value="1"/>
</dbReference>